<dbReference type="Proteomes" id="UP000828390">
    <property type="component" value="Unassembled WGS sequence"/>
</dbReference>
<reference evidence="1" key="2">
    <citation type="submission" date="2020-11" db="EMBL/GenBank/DDBJ databases">
        <authorList>
            <person name="McCartney M.A."/>
            <person name="Auch B."/>
            <person name="Kono T."/>
            <person name="Mallez S."/>
            <person name="Becker A."/>
            <person name="Gohl D.M."/>
            <person name="Silverstein K.A.T."/>
            <person name="Koren S."/>
            <person name="Bechman K.B."/>
            <person name="Herman A."/>
            <person name="Abrahante J.E."/>
            <person name="Garbe J."/>
        </authorList>
    </citation>
    <scope>NUCLEOTIDE SEQUENCE</scope>
    <source>
        <strain evidence="1">Duluth1</strain>
        <tissue evidence="1">Whole animal</tissue>
    </source>
</reference>
<comment type="caution">
    <text evidence="1">The sequence shown here is derived from an EMBL/GenBank/DDBJ whole genome shotgun (WGS) entry which is preliminary data.</text>
</comment>
<reference evidence="1" key="1">
    <citation type="journal article" date="2019" name="bioRxiv">
        <title>The Genome of the Zebra Mussel, Dreissena polymorpha: A Resource for Invasive Species Research.</title>
        <authorList>
            <person name="McCartney M.A."/>
            <person name="Auch B."/>
            <person name="Kono T."/>
            <person name="Mallez S."/>
            <person name="Zhang Y."/>
            <person name="Obille A."/>
            <person name="Becker A."/>
            <person name="Abrahante J.E."/>
            <person name="Garbe J."/>
            <person name="Badalamenti J.P."/>
            <person name="Herman A."/>
            <person name="Mangelson H."/>
            <person name="Liachko I."/>
            <person name="Sullivan S."/>
            <person name="Sone E.D."/>
            <person name="Koren S."/>
            <person name="Silverstein K.A.T."/>
            <person name="Beckman K.B."/>
            <person name="Gohl D.M."/>
        </authorList>
    </citation>
    <scope>NUCLEOTIDE SEQUENCE</scope>
    <source>
        <strain evidence="1">Duluth1</strain>
        <tissue evidence="1">Whole animal</tissue>
    </source>
</reference>
<name>A0A9D4HNR9_DREPO</name>
<dbReference type="AlphaFoldDB" id="A0A9D4HNR9"/>
<organism evidence="1 2">
    <name type="scientific">Dreissena polymorpha</name>
    <name type="common">Zebra mussel</name>
    <name type="synonym">Mytilus polymorpha</name>
    <dbReference type="NCBI Taxonomy" id="45954"/>
    <lineage>
        <taxon>Eukaryota</taxon>
        <taxon>Metazoa</taxon>
        <taxon>Spiralia</taxon>
        <taxon>Lophotrochozoa</taxon>
        <taxon>Mollusca</taxon>
        <taxon>Bivalvia</taxon>
        <taxon>Autobranchia</taxon>
        <taxon>Heteroconchia</taxon>
        <taxon>Euheterodonta</taxon>
        <taxon>Imparidentia</taxon>
        <taxon>Neoheterodontei</taxon>
        <taxon>Myida</taxon>
        <taxon>Dreissenoidea</taxon>
        <taxon>Dreissenidae</taxon>
        <taxon>Dreissena</taxon>
    </lineage>
</organism>
<proteinExistence type="predicted"/>
<evidence type="ECO:0000313" key="2">
    <source>
        <dbReference type="Proteomes" id="UP000828390"/>
    </source>
</evidence>
<evidence type="ECO:0000313" key="1">
    <source>
        <dbReference type="EMBL" id="KAH3727422.1"/>
    </source>
</evidence>
<gene>
    <name evidence="1" type="ORF">DPMN_053357</name>
</gene>
<accession>A0A9D4HNR9</accession>
<protein>
    <submittedName>
        <fullName evidence="1">Uncharacterized protein</fullName>
    </submittedName>
</protein>
<sequence>MTPDLDADGDLHGEADVLGPHAACQTVHRVVGHGAGFLCSTESQDHQDWAEYLQG</sequence>
<keyword evidence="2" id="KW-1185">Reference proteome</keyword>
<dbReference type="EMBL" id="JAIWYP010000012">
    <property type="protein sequence ID" value="KAH3727422.1"/>
    <property type="molecule type" value="Genomic_DNA"/>
</dbReference>